<dbReference type="AlphaFoldDB" id="Q5NBB7"/>
<name>Q5NBB7_ORYSJ</name>
<feature type="compositionally biased region" description="Pro residues" evidence="1">
    <location>
        <begin position="62"/>
        <end position="80"/>
    </location>
</feature>
<gene>
    <name evidence="3" type="primary">P0469E09.25</name>
</gene>
<evidence type="ECO:0000313" key="3">
    <source>
        <dbReference type="EMBL" id="BAD81245.1"/>
    </source>
</evidence>
<reference evidence="3" key="1">
    <citation type="journal article" date="2002" name="Nature">
        <title>The genome sequence and structure of rice chromosome 1.</title>
        <authorList>
            <person name="Sasaki T."/>
            <person name="Matsumoto T."/>
            <person name="Yamamoto K."/>
            <person name="Sakata K."/>
            <person name="Baba T."/>
            <person name="Katayose Y."/>
            <person name="Wu J."/>
            <person name="Niimura Y."/>
            <person name="Cheng Z."/>
            <person name="Nagamura Y."/>
            <person name="Antonio B.A."/>
            <person name="Kanamori H."/>
            <person name="Hosokawa S."/>
            <person name="Masukawa M."/>
            <person name="Arikawa K."/>
            <person name="Chiden Y."/>
            <person name="Hayashi M."/>
            <person name="Okamoto M."/>
            <person name="Ando T."/>
            <person name="Aoki H."/>
            <person name="Arita K."/>
            <person name="Hamada M."/>
            <person name="Harada C."/>
            <person name="Hijishita S."/>
            <person name="Honda M."/>
            <person name="Ichikawa Y."/>
            <person name="Idonuma A."/>
            <person name="Iijima M."/>
            <person name="Ikeda M."/>
            <person name="Ikeno M."/>
            <person name="Itoh S."/>
            <person name="Itoh T."/>
            <person name="Itoh Y."/>
            <person name="Itoh Y."/>
            <person name="Iwabuchi A."/>
            <person name="Kamiya K."/>
            <person name="Karasawa W."/>
            <person name="Katagiri S."/>
            <person name="Kikuta A."/>
            <person name="Kobayashi N."/>
            <person name="Kono I."/>
            <person name="Machita K."/>
            <person name="Maehara T."/>
            <person name="Mizuno H."/>
            <person name="Mizubayashi T."/>
            <person name="Mukai Y."/>
            <person name="Nagasaki H."/>
            <person name="Nakashima M."/>
            <person name="Nakama Y."/>
            <person name="Nakamichi Y."/>
            <person name="Nakamura M."/>
            <person name="Namiki N."/>
            <person name="Negishi M."/>
            <person name="Ohta I."/>
            <person name="Ono N."/>
            <person name="Saji S."/>
            <person name="Sakai K."/>
            <person name="Shibata M."/>
            <person name="Shimokawa T."/>
            <person name="Shomura A."/>
            <person name="Song J."/>
            <person name="Takazaki Y."/>
            <person name="Terasawa K."/>
            <person name="Tsuji K."/>
            <person name="Waki K."/>
            <person name="Yamagata H."/>
            <person name="Yamane H."/>
            <person name="Yoshiki S."/>
            <person name="Yoshihara R."/>
            <person name="Yukawa K."/>
            <person name="Zhong H."/>
            <person name="Iwama H."/>
            <person name="Endo T."/>
            <person name="Ito H."/>
            <person name="Hahn J.H."/>
            <person name="Kim H.I."/>
            <person name="Eun M.Y."/>
            <person name="Yano M."/>
            <person name="Jiang J."/>
            <person name="Gojobori T."/>
        </authorList>
    </citation>
    <scope>NUCLEOTIDE SEQUENCE [LARGE SCALE GENOMIC DNA]</scope>
</reference>
<accession>Q5NBB7</accession>
<proteinExistence type="predicted"/>
<evidence type="ECO:0000256" key="1">
    <source>
        <dbReference type="SAM" id="MobiDB-lite"/>
    </source>
</evidence>
<feature type="region of interest" description="Disordered" evidence="1">
    <location>
        <begin position="30"/>
        <end position="111"/>
    </location>
</feature>
<evidence type="ECO:0000256" key="2">
    <source>
        <dbReference type="SAM" id="SignalP"/>
    </source>
</evidence>
<dbReference type="Proteomes" id="UP000817658">
    <property type="component" value="Chromosome 1"/>
</dbReference>
<sequence length="111" mass="11655">MRILNRWIALRFVLAFLTLALASSFQAAAAASSRTRLPPPPPHAPSPGLAGWPEGVNGAGEPPSPLPRPASSPTPYPPLFPNGRRECPRPAIFPVSDGFPPPYPSPLATAS</sequence>
<protein>
    <submittedName>
        <fullName evidence="3">Uncharacterized protein</fullName>
    </submittedName>
</protein>
<dbReference type="EMBL" id="AP001366">
    <property type="protein sequence ID" value="BAD81245.1"/>
    <property type="molecule type" value="Genomic_DNA"/>
</dbReference>
<keyword evidence="2" id="KW-0732">Signal</keyword>
<feature type="chain" id="PRO_5004259605" evidence="2">
    <location>
        <begin position="23"/>
        <end position="111"/>
    </location>
</feature>
<feature type="signal peptide" evidence="2">
    <location>
        <begin position="1"/>
        <end position="22"/>
    </location>
</feature>
<organism evidence="3">
    <name type="scientific">Oryza sativa subsp. japonica</name>
    <name type="common">Rice</name>
    <dbReference type="NCBI Taxonomy" id="39947"/>
    <lineage>
        <taxon>Eukaryota</taxon>
        <taxon>Viridiplantae</taxon>
        <taxon>Streptophyta</taxon>
        <taxon>Embryophyta</taxon>
        <taxon>Tracheophyta</taxon>
        <taxon>Spermatophyta</taxon>
        <taxon>Magnoliopsida</taxon>
        <taxon>Liliopsida</taxon>
        <taxon>Poales</taxon>
        <taxon>Poaceae</taxon>
        <taxon>BOP clade</taxon>
        <taxon>Oryzoideae</taxon>
        <taxon>Oryzeae</taxon>
        <taxon>Oryzinae</taxon>
        <taxon>Oryza</taxon>
        <taxon>Oryza sativa</taxon>
    </lineage>
</organism>